<comment type="caution">
    <text evidence="7">The sequence shown here is derived from an EMBL/GenBank/DDBJ whole genome shotgun (WGS) entry which is preliminary data.</text>
</comment>
<dbReference type="InterPro" id="IPR007014">
    <property type="entry name" value="FUN14"/>
</dbReference>
<dbReference type="PANTHER" id="PTHR21346">
    <property type="entry name" value="FUN14 DOMAIN CONTAINING"/>
    <property type="match status" value="1"/>
</dbReference>
<keyword evidence="8" id="KW-1185">Reference proteome</keyword>
<evidence type="ECO:0008006" key="9">
    <source>
        <dbReference type="Google" id="ProtNLM"/>
    </source>
</evidence>
<reference evidence="7 8" key="1">
    <citation type="submission" date="2024-02" db="EMBL/GenBank/DDBJ databases">
        <title>Deinococcus carri NBRC 110142.</title>
        <authorList>
            <person name="Ichikawa N."/>
            <person name="Katano-Makiyama Y."/>
            <person name="Hidaka K."/>
        </authorList>
    </citation>
    <scope>NUCLEOTIDE SEQUENCE [LARGE SCALE GENOMIC DNA]</scope>
    <source>
        <strain evidence="7 8">NBRC 110142</strain>
    </source>
</reference>
<accession>A0ABP9W4J6</accession>
<protein>
    <recommendedName>
        <fullName evidence="9">FUN14 family protein</fullName>
    </recommendedName>
</protein>
<dbReference type="RefSeq" id="WP_345459367.1">
    <property type="nucleotide sequence ID" value="NZ_BAABRP010000001.1"/>
</dbReference>
<feature type="transmembrane region" description="Helical" evidence="6">
    <location>
        <begin position="88"/>
        <end position="111"/>
    </location>
</feature>
<evidence type="ECO:0000256" key="2">
    <source>
        <dbReference type="ARBA" id="ARBA00009160"/>
    </source>
</evidence>
<evidence type="ECO:0000256" key="3">
    <source>
        <dbReference type="ARBA" id="ARBA00022692"/>
    </source>
</evidence>
<sequence length="115" mass="11936">MSPDPVSTASITAALRPLLPDLSVGALLGFATGLALKKVGRLALVALGLLFLSVQLLAYFGLLTVNWPRVQALAAPWLQQGGELGGMWLTRVLTANLPFAGAFTAGLLLGLRARG</sequence>
<feature type="transmembrane region" description="Helical" evidence="6">
    <location>
        <begin position="43"/>
        <end position="68"/>
    </location>
</feature>
<dbReference type="PANTHER" id="PTHR21346:SF10">
    <property type="entry name" value="TRANSMEMBRANE PROTEIN"/>
    <property type="match status" value="1"/>
</dbReference>
<dbReference type="Proteomes" id="UP001401887">
    <property type="component" value="Unassembled WGS sequence"/>
</dbReference>
<keyword evidence="4 6" id="KW-1133">Transmembrane helix</keyword>
<name>A0ABP9W4J6_9DEIO</name>
<dbReference type="Pfam" id="PF04930">
    <property type="entry name" value="FUN14"/>
    <property type="match status" value="1"/>
</dbReference>
<evidence type="ECO:0000256" key="6">
    <source>
        <dbReference type="SAM" id="Phobius"/>
    </source>
</evidence>
<evidence type="ECO:0000313" key="7">
    <source>
        <dbReference type="EMBL" id="GAA5511430.1"/>
    </source>
</evidence>
<keyword evidence="5 6" id="KW-0472">Membrane</keyword>
<evidence type="ECO:0000256" key="5">
    <source>
        <dbReference type="ARBA" id="ARBA00023136"/>
    </source>
</evidence>
<comment type="similarity">
    <text evidence="2">Belongs to the FUN14 family.</text>
</comment>
<dbReference type="EMBL" id="BAABRP010000001">
    <property type="protein sequence ID" value="GAA5511430.1"/>
    <property type="molecule type" value="Genomic_DNA"/>
</dbReference>
<evidence type="ECO:0000256" key="4">
    <source>
        <dbReference type="ARBA" id="ARBA00022989"/>
    </source>
</evidence>
<proteinExistence type="inferred from homology"/>
<comment type="subcellular location">
    <subcellularLocation>
        <location evidence="1">Membrane</location>
    </subcellularLocation>
</comment>
<evidence type="ECO:0000313" key="8">
    <source>
        <dbReference type="Proteomes" id="UP001401887"/>
    </source>
</evidence>
<evidence type="ECO:0000256" key="1">
    <source>
        <dbReference type="ARBA" id="ARBA00004370"/>
    </source>
</evidence>
<organism evidence="7 8">
    <name type="scientific">Deinococcus carri</name>
    <dbReference type="NCBI Taxonomy" id="1211323"/>
    <lineage>
        <taxon>Bacteria</taxon>
        <taxon>Thermotogati</taxon>
        <taxon>Deinococcota</taxon>
        <taxon>Deinococci</taxon>
        <taxon>Deinococcales</taxon>
        <taxon>Deinococcaceae</taxon>
        <taxon>Deinococcus</taxon>
    </lineage>
</organism>
<keyword evidence="3 6" id="KW-0812">Transmembrane</keyword>
<gene>
    <name evidence="7" type="ORF">Dcar01_00139</name>
</gene>
<feature type="transmembrane region" description="Helical" evidence="6">
    <location>
        <begin position="18"/>
        <end position="36"/>
    </location>
</feature>